<dbReference type="Pfam" id="PF22451">
    <property type="entry name" value="NirdL-like_HTH"/>
    <property type="match status" value="2"/>
</dbReference>
<evidence type="ECO:0000256" key="2">
    <source>
        <dbReference type="ARBA" id="ARBA00023444"/>
    </source>
</evidence>
<evidence type="ECO:0000259" key="6">
    <source>
        <dbReference type="Pfam" id="PF17805"/>
    </source>
</evidence>
<name>A0A165T1M3_9HYPH</name>
<comment type="catalytic activity">
    <reaction evidence="5">
        <text>siroheme + 2 H(+) = 12,18-didecarboxysiroheme + 2 CO2</text>
        <dbReference type="Rhea" id="RHEA:19093"/>
        <dbReference type="ChEBI" id="CHEBI:15378"/>
        <dbReference type="ChEBI" id="CHEBI:16526"/>
        <dbReference type="ChEBI" id="CHEBI:60052"/>
        <dbReference type="ChEBI" id="CHEBI:140497"/>
        <dbReference type="EC" id="4.1.1.111"/>
    </reaction>
</comment>
<dbReference type="InterPro" id="IPR040523">
    <property type="entry name" value="AsnC_trans_reg2"/>
</dbReference>
<dbReference type="PATRIC" id="fig|989403.3.peg.4959"/>
<proteinExistence type="inferred from homology"/>
<gene>
    <name evidence="8" type="ORF">PsAD2_04527</name>
</gene>
<reference evidence="8 9" key="1">
    <citation type="journal article" date="2016" name="Front. Microbiol.">
        <title>Comparative Genomic Analysis Reveals a Diverse Repertoire of Genes Involved in Prokaryote-Eukaryote Interactions within the Pseudovibrio Genus.</title>
        <authorList>
            <person name="Romano S."/>
            <person name="Fernandez-Guerra A."/>
            <person name="Reen F.J."/>
            <person name="Glockner F.O."/>
            <person name="Crowley S.P."/>
            <person name="O'Sullivan O."/>
            <person name="Cotter P.D."/>
            <person name="Adams C."/>
            <person name="Dobson A.D."/>
            <person name="O'Gara F."/>
        </authorList>
    </citation>
    <scope>NUCLEOTIDE SEQUENCE [LARGE SCALE GENOMIC DNA]</scope>
    <source>
        <strain evidence="8 9">Ad2</strain>
    </source>
</reference>
<dbReference type="RefSeq" id="WP_068010923.1">
    <property type="nucleotide sequence ID" value="NZ_FOFM01000011.1"/>
</dbReference>
<feature type="domain" description="Siroheme decarboxylase NirL-like HTH" evidence="7">
    <location>
        <begin position="172"/>
        <end position="217"/>
    </location>
</feature>
<dbReference type="PANTHER" id="PTHR43413">
    <property type="entry name" value="TRANSCRIPTIONAL REGULATOR, ASNC FAMILY"/>
    <property type="match status" value="1"/>
</dbReference>
<organism evidence="8 9">
    <name type="scientific">Pseudovibrio axinellae</name>
    <dbReference type="NCBI Taxonomy" id="989403"/>
    <lineage>
        <taxon>Bacteria</taxon>
        <taxon>Pseudomonadati</taxon>
        <taxon>Pseudomonadota</taxon>
        <taxon>Alphaproteobacteria</taxon>
        <taxon>Hyphomicrobiales</taxon>
        <taxon>Stappiaceae</taxon>
        <taxon>Pseudovibrio</taxon>
    </lineage>
</organism>
<dbReference type="Gene3D" id="1.10.10.10">
    <property type="entry name" value="Winged helix-like DNA-binding domain superfamily/Winged helix DNA-binding domain"/>
    <property type="match status" value="1"/>
</dbReference>
<dbReference type="STRING" id="989403.SAMN05421798_11189"/>
<evidence type="ECO:0000256" key="3">
    <source>
        <dbReference type="ARBA" id="ARBA00023457"/>
    </source>
</evidence>
<dbReference type="OrthoDB" id="9806536at2"/>
<keyword evidence="1" id="KW-0456">Lyase</keyword>
<evidence type="ECO:0000313" key="9">
    <source>
        <dbReference type="Proteomes" id="UP000076577"/>
    </source>
</evidence>
<dbReference type="Proteomes" id="UP000076577">
    <property type="component" value="Unassembled WGS sequence"/>
</dbReference>
<comment type="similarity">
    <text evidence="3">Belongs to the Ahb/Nir family.</text>
</comment>
<dbReference type="InterPro" id="IPR053953">
    <property type="entry name" value="NirdL-like_HTH"/>
</dbReference>
<comment type="pathway">
    <text evidence="2">Porphyrin-containing compound metabolism.</text>
</comment>
<feature type="domain" description="Siroheme decarboxylase AsnC-like ligand binding" evidence="6">
    <location>
        <begin position="229"/>
        <end position="316"/>
    </location>
</feature>
<dbReference type="GO" id="GO:0016829">
    <property type="term" value="F:lyase activity"/>
    <property type="evidence" value="ECO:0007669"/>
    <property type="project" value="UniProtKB-KW"/>
</dbReference>
<dbReference type="Gene3D" id="3.30.70.3460">
    <property type="match status" value="2"/>
</dbReference>
<dbReference type="InterPro" id="IPR050684">
    <property type="entry name" value="HTH-Siroheme_Decarb"/>
</dbReference>
<feature type="domain" description="Siroheme decarboxylase AsnC-like ligand binding" evidence="6">
    <location>
        <begin position="67"/>
        <end position="136"/>
    </location>
</feature>
<evidence type="ECO:0000313" key="8">
    <source>
        <dbReference type="EMBL" id="KZL05172.1"/>
    </source>
</evidence>
<sequence>MENSLDSLDMRALDEWQRDFPLNQRPYAIMAEALGCSEGEVITRLNKLQATGRISRVGGTCTPNSVSASTLAAVAAPPESVDIVAEIIGKHEGVNHSYLRENYWNLWFVATGPDRKHVEQTLAAIGAETGLQVLDLRLVRPFNVDLGFGLRTPQSRPASVKEVQPERLQEGDRALLQVLTRGMPICEAPYEQIADELGSREQDVLNRIWALLDAGIISRLGVIVRHRPLGWSSNAMVVWDVAPDKVVAAGQALSATPGVTLCYERRPVPGVWPYRLYCMIHARSRSEAGAILTSAKELPELTNVEHEVLFSSHCYKQTGALISSGKEVRA</sequence>
<evidence type="ECO:0000256" key="1">
    <source>
        <dbReference type="ARBA" id="ARBA00023239"/>
    </source>
</evidence>
<keyword evidence="9" id="KW-1185">Reference proteome</keyword>
<evidence type="ECO:0000256" key="5">
    <source>
        <dbReference type="ARBA" id="ARBA00048470"/>
    </source>
</evidence>
<dbReference type="PANTHER" id="PTHR43413:SF1">
    <property type="entry name" value="SIROHEME DECARBOXYLASE NIRL SUBUNIT"/>
    <property type="match status" value="1"/>
</dbReference>
<dbReference type="Pfam" id="PF17805">
    <property type="entry name" value="AsnC_trans_reg2"/>
    <property type="match status" value="2"/>
</dbReference>
<dbReference type="AlphaFoldDB" id="A0A165T1M3"/>
<accession>A0A165T1M3</accession>
<protein>
    <recommendedName>
        <fullName evidence="4">siroheme decarboxylase</fullName>
        <ecNumber evidence="4">4.1.1.111</ecNumber>
    </recommendedName>
</protein>
<dbReference type="InterPro" id="IPR036388">
    <property type="entry name" value="WH-like_DNA-bd_sf"/>
</dbReference>
<feature type="domain" description="Siroheme decarboxylase NirL-like HTH" evidence="7">
    <location>
        <begin position="10"/>
        <end position="54"/>
    </location>
</feature>
<dbReference type="EMBL" id="LMCB01000159">
    <property type="protein sequence ID" value="KZL05172.1"/>
    <property type="molecule type" value="Genomic_DNA"/>
</dbReference>
<comment type="caution">
    <text evidence="8">The sequence shown here is derived from an EMBL/GenBank/DDBJ whole genome shotgun (WGS) entry which is preliminary data.</text>
</comment>
<evidence type="ECO:0000259" key="7">
    <source>
        <dbReference type="Pfam" id="PF22451"/>
    </source>
</evidence>
<dbReference type="EC" id="4.1.1.111" evidence="4"/>
<evidence type="ECO:0000256" key="4">
    <source>
        <dbReference type="ARBA" id="ARBA00023471"/>
    </source>
</evidence>